<keyword evidence="2" id="KW-0808">Transferase</keyword>
<dbReference type="GO" id="GO:0032259">
    <property type="term" value="P:methylation"/>
    <property type="evidence" value="ECO:0007669"/>
    <property type="project" value="UniProtKB-KW"/>
</dbReference>
<evidence type="ECO:0000313" key="2">
    <source>
        <dbReference type="EMBL" id="MBD2185568.1"/>
    </source>
</evidence>
<dbReference type="Gene3D" id="3.40.50.150">
    <property type="entry name" value="Vaccinia Virus protein VP39"/>
    <property type="match status" value="1"/>
</dbReference>
<dbReference type="EMBL" id="JACJPW010000129">
    <property type="protein sequence ID" value="MBD2185568.1"/>
    <property type="molecule type" value="Genomic_DNA"/>
</dbReference>
<dbReference type="PANTHER" id="PTHR43861">
    <property type="entry name" value="TRANS-ACONITATE 2-METHYLTRANSFERASE-RELATED"/>
    <property type="match status" value="1"/>
</dbReference>
<keyword evidence="2" id="KW-0489">Methyltransferase</keyword>
<organism evidence="2 3">
    <name type="scientific">Aerosakkonema funiforme FACHB-1375</name>
    <dbReference type="NCBI Taxonomy" id="2949571"/>
    <lineage>
        <taxon>Bacteria</taxon>
        <taxon>Bacillati</taxon>
        <taxon>Cyanobacteriota</taxon>
        <taxon>Cyanophyceae</taxon>
        <taxon>Oscillatoriophycideae</taxon>
        <taxon>Aerosakkonematales</taxon>
        <taxon>Aerosakkonemataceae</taxon>
        <taxon>Aerosakkonema</taxon>
    </lineage>
</organism>
<dbReference type="GO" id="GO:0008168">
    <property type="term" value="F:methyltransferase activity"/>
    <property type="evidence" value="ECO:0007669"/>
    <property type="project" value="UniProtKB-KW"/>
</dbReference>
<dbReference type="CDD" id="cd02440">
    <property type="entry name" value="AdoMet_MTases"/>
    <property type="match status" value="1"/>
</dbReference>
<name>A0A926VLQ0_9CYAN</name>
<evidence type="ECO:0000313" key="3">
    <source>
        <dbReference type="Proteomes" id="UP000641646"/>
    </source>
</evidence>
<gene>
    <name evidence="2" type="ORF">H6G03_31635</name>
</gene>
<keyword evidence="3" id="KW-1185">Reference proteome</keyword>
<accession>A0A926VLQ0</accession>
<reference evidence="2" key="1">
    <citation type="journal article" date="2015" name="ISME J.">
        <title>Draft Genome Sequence of Streptomyces incarnatus NRRL8089, which Produces the Nucleoside Antibiotic Sinefungin.</title>
        <authorList>
            <person name="Oshima K."/>
            <person name="Hattori M."/>
            <person name="Shimizu H."/>
            <person name="Fukuda K."/>
            <person name="Nemoto M."/>
            <person name="Inagaki K."/>
            <person name="Tamura T."/>
        </authorList>
    </citation>
    <scope>NUCLEOTIDE SEQUENCE</scope>
    <source>
        <strain evidence="2">FACHB-1375</strain>
    </source>
</reference>
<dbReference type="InterPro" id="IPR013216">
    <property type="entry name" value="Methyltransf_11"/>
</dbReference>
<dbReference type="InterPro" id="IPR029063">
    <property type="entry name" value="SAM-dependent_MTases_sf"/>
</dbReference>
<dbReference type="SUPFAM" id="SSF53335">
    <property type="entry name" value="S-adenosyl-L-methionine-dependent methyltransferases"/>
    <property type="match status" value="1"/>
</dbReference>
<dbReference type="AlphaFoldDB" id="A0A926VLQ0"/>
<proteinExistence type="predicted"/>
<feature type="domain" description="Methyltransferase type 11" evidence="1">
    <location>
        <begin position="108"/>
        <end position="204"/>
    </location>
</feature>
<dbReference type="RefSeq" id="WP_190474009.1">
    <property type="nucleotide sequence ID" value="NZ_JACJPW010000129.1"/>
</dbReference>
<protein>
    <submittedName>
        <fullName evidence="2">Class I SAM-dependent methyltransferase</fullName>
    </submittedName>
</protein>
<evidence type="ECO:0000259" key="1">
    <source>
        <dbReference type="Pfam" id="PF08241"/>
    </source>
</evidence>
<dbReference type="SUPFAM" id="SSF158997">
    <property type="entry name" value="Trm112p-like"/>
    <property type="match status" value="1"/>
</dbReference>
<reference evidence="2" key="2">
    <citation type="submission" date="2020-08" db="EMBL/GenBank/DDBJ databases">
        <authorList>
            <person name="Chen M."/>
            <person name="Teng W."/>
            <person name="Zhao L."/>
            <person name="Hu C."/>
            <person name="Zhou Y."/>
            <person name="Han B."/>
            <person name="Song L."/>
            <person name="Shu W."/>
        </authorList>
    </citation>
    <scope>NUCLEOTIDE SEQUENCE</scope>
    <source>
        <strain evidence="2">FACHB-1375</strain>
    </source>
</reference>
<sequence length="335" mass="38342">MKYLQSQITELICPRCKNESLDFNNDVICCQNCQQQYEINNKIPLLFWPEDIDAPSGNITNLVKAFYEENPFPNYNDLDSVGSLMQKAKEGIFAKVLDEQLPFGIKVLECGCGTGQLSIFLSIANRTVFGVDMCLNSLKLGQAFKEKYELQRVNFLQMNIFQPIFKPESFHVVISNGVLHHTHNPKLAFSSIAKLVKPGGYIIIGLYHKYGRIWTDVRRLIFNLTGDKFKFLDPRIVDVNLNERKRHTWFMDQYKNPNEYKHTIGEVMVWFAENGFSFVNSIPKSGLGKKFSPDEKLFVAQSPGNALERFLVESSMIFTNSKEGGFFIMIGKKEG</sequence>
<dbReference type="Pfam" id="PF08241">
    <property type="entry name" value="Methyltransf_11"/>
    <property type="match status" value="1"/>
</dbReference>
<comment type="caution">
    <text evidence="2">The sequence shown here is derived from an EMBL/GenBank/DDBJ whole genome shotgun (WGS) entry which is preliminary data.</text>
</comment>
<dbReference type="Proteomes" id="UP000641646">
    <property type="component" value="Unassembled WGS sequence"/>
</dbReference>